<dbReference type="InterPro" id="IPR038538">
    <property type="entry name" value="MTERF_sf"/>
</dbReference>
<proteinExistence type="predicted"/>
<dbReference type="AlphaFoldDB" id="A0AB34JV39"/>
<sequence>MPAEVPSVSVEELRASTEGGASRYKFGEMGTSGHEMQPFWVKMGLPLEVCTLLSLNADRLGGVWGDPPTLSARCDALRVLLPLRPLRQIIAGYPSILAYRPDTVREKLQILSDALPRTDVLLLVSNSPAVLSKAPEKLRERIECILGLFPRRDLPQLVAEHPKLLRVPAAELEARGAALAAAFSTRTLFAMKRARLARLLSYGSDKLARLQYMDRCYPGMRDRHISDFYLLRMPIVTFERMFDRKQPPRRASLRAVLNKVNPRMLRPLRAALPARVNAFQWGRQAVGETCELTRVQRQREAPAREAMEAAHLARLTALQQPTTPGRKRSVRAKKMWARF</sequence>
<evidence type="ECO:0008006" key="3">
    <source>
        <dbReference type="Google" id="ProtNLM"/>
    </source>
</evidence>
<dbReference type="Proteomes" id="UP001515480">
    <property type="component" value="Unassembled WGS sequence"/>
</dbReference>
<dbReference type="Gene3D" id="1.25.70.10">
    <property type="entry name" value="Transcription termination factor 3, mitochondrial"/>
    <property type="match status" value="1"/>
</dbReference>
<protein>
    <recommendedName>
        <fullName evidence="3">Protein-serine/threonine kinase</fullName>
    </recommendedName>
</protein>
<name>A0AB34JV39_PRYPA</name>
<reference evidence="1 2" key="1">
    <citation type="journal article" date="2024" name="Science">
        <title>Giant polyketide synthase enzymes in the biosynthesis of giant marine polyether toxins.</title>
        <authorList>
            <person name="Fallon T.R."/>
            <person name="Shende V.V."/>
            <person name="Wierzbicki I.H."/>
            <person name="Pendleton A.L."/>
            <person name="Watervoot N.F."/>
            <person name="Auber R.P."/>
            <person name="Gonzalez D.J."/>
            <person name="Wisecaver J.H."/>
            <person name="Moore B.S."/>
        </authorList>
    </citation>
    <scope>NUCLEOTIDE SEQUENCE [LARGE SCALE GENOMIC DNA]</scope>
    <source>
        <strain evidence="1 2">12B1</strain>
    </source>
</reference>
<comment type="caution">
    <text evidence="1">The sequence shown here is derived from an EMBL/GenBank/DDBJ whole genome shotgun (WGS) entry which is preliminary data.</text>
</comment>
<evidence type="ECO:0000313" key="2">
    <source>
        <dbReference type="Proteomes" id="UP001515480"/>
    </source>
</evidence>
<accession>A0AB34JV39</accession>
<gene>
    <name evidence="1" type="ORF">AB1Y20_019615</name>
</gene>
<organism evidence="1 2">
    <name type="scientific">Prymnesium parvum</name>
    <name type="common">Toxic golden alga</name>
    <dbReference type="NCBI Taxonomy" id="97485"/>
    <lineage>
        <taxon>Eukaryota</taxon>
        <taxon>Haptista</taxon>
        <taxon>Haptophyta</taxon>
        <taxon>Prymnesiophyceae</taxon>
        <taxon>Prymnesiales</taxon>
        <taxon>Prymnesiaceae</taxon>
        <taxon>Prymnesium</taxon>
    </lineage>
</organism>
<dbReference type="EMBL" id="JBGBPQ010000005">
    <property type="protein sequence ID" value="KAL1524732.1"/>
    <property type="molecule type" value="Genomic_DNA"/>
</dbReference>
<keyword evidence="2" id="KW-1185">Reference proteome</keyword>
<evidence type="ECO:0000313" key="1">
    <source>
        <dbReference type="EMBL" id="KAL1524732.1"/>
    </source>
</evidence>